<dbReference type="InterPro" id="IPR011042">
    <property type="entry name" value="6-blade_b-propeller_TolB-like"/>
</dbReference>
<feature type="binding site" evidence="15">
    <location>
        <position position="101"/>
    </location>
    <ligand>
        <name>substrate</name>
    </ligand>
</feature>
<feature type="compositionally biased region" description="Basic and acidic residues" evidence="16">
    <location>
        <begin position="87"/>
        <end position="100"/>
    </location>
</feature>
<feature type="active site" description="Proton donor/acceptor" evidence="14">
    <location>
        <position position="200"/>
    </location>
</feature>
<evidence type="ECO:0000256" key="15">
    <source>
        <dbReference type="PIRSR" id="PIRSR605511-2"/>
    </source>
</evidence>
<evidence type="ECO:0000256" key="1">
    <source>
        <dbReference type="ARBA" id="ARBA00001589"/>
    </source>
</evidence>
<dbReference type="PANTHER" id="PTHR10907:SF47">
    <property type="entry name" value="REGUCALCIN"/>
    <property type="match status" value="1"/>
</dbReference>
<proteinExistence type="inferred from homology"/>
<feature type="binding site" evidence="15">
    <location>
        <position position="99"/>
    </location>
    <ligand>
        <name>substrate</name>
    </ligand>
</feature>
<keyword evidence="11" id="KW-0378">Hydrolase</keyword>
<evidence type="ECO:0000256" key="9">
    <source>
        <dbReference type="ARBA" id="ARBA00022490"/>
    </source>
</evidence>
<comment type="catalytic activity">
    <reaction evidence="1">
        <text>D-glucono-1,5-lactone + H2O = D-gluconate + H(+)</text>
        <dbReference type="Rhea" id="RHEA:10440"/>
        <dbReference type="ChEBI" id="CHEBI:15377"/>
        <dbReference type="ChEBI" id="CHEBI:15378"/>
        <dbReference type="ChEBI" id="CHEBI:16217"/>
        <dbReference type="ChEBI" id="CHEBI:18391"/>
        <dbReference type="EC" id="3.1.1.17"/>
    </reaction>
</comment>
<sequence>MQVECVVPSRSKLGEGAVWDVDDQALWWVDIKAGLIHRYDPVTGENRSHDFGEPVGCLARRAGRDDLVVAAASGFWFYDPATGAKEPITDPESHRPDNRFNDGTTDMQGRFWAGTMKEGGEPERLGRFYRLDPDRSVTPWKDGIFTTNGLAFSPDGKTMYFSDSNPSERTIWACDYDTDTGTPGEPRVFFDTRAVAGRPDGGTVDADGCYWQAGVSGWQLYRITPDGRVDMTVDMPIEKPTKPMWGGKNLDVLFVTSLSLGLAEGSDQPEAGSLFAVTGLGCQGVPQARFAG</sequence>
<evidence type="ECO:0000256" key="8">
    <source>
        <dbReference type="ARBA" id="ARBA00016808"/>
    </source>
</evidence>
<comment type="caution">
    <text evidence="18">The sequence shown here is derived from an EMBL/GenBank/DDBJ whole genome shotgun (WGS) entry which is preliminary data.</text>
</comment>
<feature type="region of interest" description="Disordered" evidence="16">
    <location>
        <begin position="86"/>
        <end position="106"/>
    </location>
</feature>
<keyword evidence="15" id="KW-0862">Zinc</keyword>
<dbReference type="GO" id="GO:0019853">
    <property type="term" value="P:L-ascorbic acid biosynthetic process"/>
    <property type="evidence" value="ECO:0007669"/>
    <property type="project" value="TreeGrafter"/>
</dbReference>
<evidence type="ECO:0000256" key="12">
    <source>
        <dbReference type="ARBA" id="ARBA00022837"/>
    </source>
</evidence>
<dbReference type="Pfam" id="PF08450">
    <property type="entry name" value="SGL"/>
    <property type="match status" value="1"/>
</dbReference>
<dbReference type="PANTHER" id="PTHR10907">
    <property type="entry name" value="REGUCALCIN"/>
    <property type="match status" value="1"/>
</dbReference>
<dbReference type="GO" id="GO:0030234">
    <property type="term" value="F:enzyme regulator activity"/>
    <property type="evidence" value="ECO:0007669"/>
    <property type="project" value="InterPro"/>
</dbReference>
<evidence type="ECO:0000256" key="10">
    <source>
        <dbReference type="ARBA" id="ARBA00022723"/>
    </source>
</evidence>
<dbReference type="AlphaFoldDB" id="A0AAE3NUD0"/>
<evidence type="ECO:0000256" key="16">
    <source>
        <dbReference type="SAM" id="MobiDB-lite"/>
    </source>
</evidence>
<evidence type="ECO:0000256" key="3">
    <source>
        <dbReference type="ARBA" id="ARBA00001936"/>
    </source>
</evidence>
<keyword evidence="19" id="KW-1185">Reference proteome</keyword>
<evidence type="ECO:0000313" key="18">
    <source>
        <dbReference type="EMBL" id="MDF0602524.1"/>
    </source>
</evidence>
<feature type="binding site" evidence="15">
    <location>
        <position position="200"/>
    </location>
    <ligand>
        <name>a divalent metal cation</name>
        <dbReference type="ChEBI" id="CHEBI:60240"/>
    </ligand>
</feature>
<keyword evidence="12" id="KW-0106">Calcium</keyword>
<dbReference type="RefSeq" id="WP_275568652.1">
    <property type="nucleotide sequence ID" value="NZ_JARGYC010000053.1"/>
</dbReference>
<protein>
    <recommendedName>
        <fullName evidence="8">Regucalcin</fullName>
        <ecNumber evidence="7">3.1.1.17</ecNumber>
    </recommendedName>
    <alternativeName>
        <fullName evidence="13">Gluconolactonase</fullName>
    </alternativeName>
</protein>
<evidence type="ECO:0000256" key="11">
    <source>
        <dbReference type="ARBA" id="ARBA00022801"/>
    </source>
</evidence>
<dbReference type="PRINTS" id="PR01791">
    <property type="entry name" value="REGUCALCIN"/>
</dbReference>
<evidence type="ECO:0000256" key="7">
    <source>
        <dbReference type="ARBA" id="ARBA00013227"/>
    </source>
</evidence>
<evidence type="ECO:0000256" key="6">
    <source>
        <dbReference type="ARBA" id="ARBA00008853"/>
    </source>
</evidence>
<evidence type="ECO:0000256" key="2">
    <source>
        <dbReference type="ARBA" id="ARBA00001913"/>
    </source>
</evidence>
<reference evidence="18" key="1">
    <citation type="submission" date="2023-03" db="EMBL/GenBank/DDBJ databases">
        <title>Multiphase analysis and comparison of six strains from genera Psychromarinibacter, Lutimaribacter, and Maritimibacter, including a novel species: Psychromarinibacter sediminicola sp. nov.</title>
        <authorList>
            <person name="Wang Y.-H."/>
            <person name="Ye M.-Q."/>
            <person name="Du Z.-J."/>
        </authorList>
    </citation>
    <scope>NUCLEOTIDE SEQUENCE</scope>
    <source>
        <strain evidence="18">C21-152</strain>
    </source>
</reference>
<evidence type="ECO:0000256" key="5">
    <source>
        <dbReference type="ARBA" id="ARBA00004496"/>
    </source>
</evidence>
<evidence type="ECO:0000256" key="14">
    <source>
        <dbReference type="PIRSR" id="PIRSR605511-1"/>
    </source>
</evidence>
<evidence type="ECO:0000256" key="4">
    <source>
        <dbReference type="ARBA" id="ARBA00001946"/>
    </source>
</evidence>
<gene>
    <name evidence="18" type="ORF">P1J78_17435</name>
</gene>
<dbReference type="InterPro" id="IPR008367">
    <property type="entry name" value="Regucalcin"/>
</dbReference>
<feature type="binding site" evidence="15">
    <location>
        <position position="148"/>
    </location>
    <ligand>
        <name>a divalent metal cation</name>
        <dbReference type="ChEBI" id="CHEBI:60240"/>
    </ligand>
</feature>
<dbReference type="GO" id="GO:0005509">
    <property type="term" value="F:calcium ion binding"/>
    <property type="evidence" value="ECO:0007669"/>
    <property type="project" value="InterPro"/>
</dbReference>
<feature type="binding site" evidence="15">
    <location>
        <position position="15"/>
    </location>
    <ligand>
        <name>a divalent metal cation</name>
        <dbReference type="ChEBI" id="CHEBI:60240"/>
    </ligand>
</feature>
<comment type="cofactor">
    <cofactor evidence="2">
        <name>Ca(2+)</name>
        <dbReference type="ChEBI" id="CHEBI:29108"/>
    </cofactor>
</comment>
<comment type="similarity">
    <text evidence="6">Belongs to the SMP-30/CGR1 family.</text>
</comment>
<evidence type="ECO:0000313" key="19">
    <source>
        <dbReference type="Proteomes" id="UP001220964"/>
    </source>
</evidence>
<keyword evidence="10 15" id="KW-0479">Metal-binding</keyword>
<dbReference type="InterPro" id="IPR005511">
    <property type="entry name" value="SMP-30"/>
</dbReference>
<accession>A0AAE3NUD0</accession>
<dbReference type="InterPro" id="IPR013658">
    <property type="entry name" value="SGL"/>
</dbReference>
<dbReference type="Gene3D" id="2.120.10.30">
    <property type="entry name" value="TolB, C-terminal domain"/>
    <property type="match status" value="1"/>
</dbReference>
<comment type="cofactor">
    <cofactor evidence="3">
        <name>Mn(2+)</name>
        <dbReference type="ChEBI" id="CHEBI:29035"/>
    </cofactor>
</comment>
<dbReference type="GO" id="GO:0005737">
    <property type="term" value="C:cytoplasm"/>
    <property type="evidence" value="ECO:0007669"/>
    <property type="project" value="UniProtKB-SubCell"/>
</dbReference>
<dbReference type="Proteomes" id="UP001220964">
    <property type="component" value="Unassembled WGS sequence"/>
</dbReference>
<dbReference type="GO" id="GO:0004341">
    <property type="term" value="F:gluconolactonase activity"/>
    <property type="evidence" value="ECO:0007669"/>
    <property type="project" value="UniProtKB-EC"/>
</dbReference>
<dbReference type="EC" id="3.1.1.17" evidence="7"/>
<comment type="cofactor">
    <cofactor evidence="15">
        <name>Zn(2+)</name>
        <dbReference type="ChEBI" id="CHEBI:29105"/>
    </cofactor>
    <text evidence="15">Binds 1 divalent metal cation per subunit.</text>
</comment>
<dbReference type="SUPFAM" id="SSF63829">
    <property type="entry name" value="Calcium-dependent phosphotriesterase"/>
    <property type="match status" value="1"/>
</dbReference>
<keyword evidence="9" id="KW-0963">Cytoplasm</keyword>
<evidence type="ECO:0000259" key="17">
    <source>
        <dbReference type="Pfam" id="PF08450"/>
    </source>
</evidence>
<name>A0AAE3NUD0_9RHOB</name>
<evidence type="ECO:0000256" key="13">
    <source>
        <dbReference type="ARBA" id="ARBA00032464"/>
    </source>
</evidence>
<comment type="subcellular location">
    <subcellularLocation>
        <location evidence="5">Cytoplasm</location>
    </subcellularLocation>
</comment>
<dbReference type="PRINTS" id="PR01790">
    <property type="entry name" value="SMP30FAMILY"/>
</dbReference>
<organism evidence="18 19">
    <name type="scientific">Psychromarinibacter sediminicola</name>
    <dbReference type="NCBI Taxonomy" id="3033385"/>
    <lineage>
        <taxon>Bacteria</taxon>
        <taxon>Pseudomonadati</taxon>
        <taxon>Pseudomonadota</taxon>
        <taxon>Alphaproteobacteria</taxon>
        <taxon>Rhodobacterales</taxon>
        <taxon>Paracoccaceae</taxon>
        <taxon>Psychromarinibacter</taxon>
    </lineage>
</organism>
<dbReference type="EMBL" id="JARGYC010000053">
    <property type="protein sequence ID" value="MDF0602524.1"/>
    <property type="molecule type" value="Genomic_DNA"/>
</dbReference>
<feature type="domain" description="SMP-30/Gluconolactonase/LRE-like region" evidence="17">
    <location>
        <begin position="13"/>
        <end position="258"/>
    </location>
</feature>
<comment type="cofactor">
    <cofactor evidence="4">
        <name>Mg(2+)</name>
        <dbReference type="ChEBI" id="CHEBI:18420"/>
    </cofactor>
</comment>